<organism evidence="3">
    <name type="scientific">Caenorhabditis remanei</name>
    <name type="common">Caenorhabditis vulgaris</name>
    <dbReference type="NCBI Taxonomy" id="31234"/>
    <lineage>
        <taxon>Eukaryota</taxon>
        <taxon>Metazoa</taxon>
        <taxon>Ecdysozoa</taxon>
        <taxon>Nematoda</taxon>
        <taxon>Chromadorea</taxon>
        <taxon>Rhabditida</taxon>
        <taxon>Rhabditina</taxon>
        <taxon>Rhabditomorpha</taxon>
        <taxon>Rhabditoidea</taxon>
        <taxon>Rhabditidae</taxon>
        <taxon>Peloderinae</taxon>
        <taxon>Caenorhabditis</taxon>
    </lineage>
</organism>
<dbReference type="Pfam" id="PF00646">
    <property type="entry name" value="F-box"/>
    <property type="match status" value="1"/>
</dbReference>
<gene>
    <name evidence="2" type="ORF">CRE_22049</name>
</gene>
<feature type="domain" description="F-box" evidence="1">
    <location>
        <begin position="4"/>
        <end position="36"/>
    </location>
</feature>
<dbReference type="PROSITE" id="PS50181">
    <property type="entry name" value="FBOX"/>
    <property type="match status" value="1"/>
</dbReference>
<dbReference type="Proteomes" id="UP000008281">
    <property type="component" value="Unassembled WGS sequence"/>
</dbReference>
<dbReference type="HOGENOM" id="CLU_028840_6_0_1"/>
<accession>E3N3J6</accession>
<sequence>MSSSFPLLRLPEVVLCEVFKSLSIDEKISLSFCSRKTAIQINISRFCSQKVLLYLDMAHLVIRVAHSEDYNYTYTYRKNSQEGFMSFIQHLLKIFHCKISTDINHYNSDLYQSAILMLFDRQMEFKTVTINLKGSEDDNLLLNRISSSLGLIEDLIISSSFNPSFIPVFTSWPQKINIMNSFWCTLESLLTCTSTTIKLDWSLLENKDMDVILRNWKAGGFPYLDRLTIESLRFTNGEQILGMTLMELDGKVIQSEDESKKATLKIRGRSIELSVIPSD</sequence>
<proteinExistence type="predicted"/>
<dbReference type="InterPro" id="IPR001810">
    <property type="entry name" value="F-box_dom"/>
</dbReference>
<dbReference type="InParanoid" id="E3N3J6"/>
<evidence type="ECO:0000313" key="3">
    <source>
        <dbReference type="Proteomes" id="UP000008281"/>
    </source>
</evidence>
<protein>
    <recommendedName>
        <fullName evidence="1">F-box domain-containing protein</fullName>
    </recommendedName>
</protein>
<dbReference type="Pfam" id="PF07735">
    <property type="entry name" value="FBA_2"/>
    <property type="match status" value="1"/>
</dbReference>
<evidence type="ECO:0000259" key="1">
    <source>
        <dbReference type="PROSITE" id="PS50181"/>
    </source>
</evidence>
<name>E3N3J6_CAERE</name>
<keyword evidence="3" id="KW-1185">Reference proteome</keyword>
<dbReference type="PANTHER" id="PTHR21503:SF52">
    <property type="entry name" value="F-BOX DOMAIN-CONTAINING PROTEIN"/>
    <property type="match status" value="1"/>
</dbReference>
<reference evidence="2" key="1">
    <citation type="submission" date="2007-07" db="EMBL/GenBank/DDBJ databases">
        <title>PCAP assembly of the Caenorhabditis remanei genome.</title>
        <authorList>
            <consortium name="The Caenorhabditis remanei Sequencing Consortium"/>
            <person name="Wilson R.K."/>
        </authorList>
    </citation>
    <scope>NUCLEOTIDE SEQUENCE [LARGE SCALE GENOMIC DNA]</scope>
    <source>
        <strain evidence="2">PB4641</strain>
    </source>
</reference>
<dbReference type="AlphaFoldDB" id="E3N3J6"/>
<dbReference type="EMBL" id="DS268519">
    <property type="protein sequence ID" value="EFO85045.1"/>
    <property type="molecule type" value="Genomic_DNA"/>
</dbReference>
<evidence type="ECO:0000313" key="2">
    <source>
        <dbReference type="EMBL" id="EFO85045.1"/>
    </source>
</evidence>
<dbReference type="InterPro" id="IPR012885">
    <property type="entry name" value="F-box_Sdz-33"/>
</dbReference>
<dbReference type="PANTHER" id="PTHR21503">
    <property type="entry name" value="F-BOX-CONTAINING HYPOTHETICAL PROTEIN C.ELEGANS"/>
    <property type="match status" value="1"/>
</dbReference>